<comment type="function">
    <text evidence="3">Binds together with bS18 to 16S ribosomal RNA.</text>
</comment>
<dbReference type="EMBL" id="MHTV01000010">
    <property type="protein sequence ID" value="OHA67462.1"/>
    <property type="molecule type" value="Genomic_DNA"/>
</dbReference>
<keyword evidence="3" id="KW-0699">rRNA-binding</keyword>
<dbReference type="Gene3D" id="3.30.70.60">
    <property type="match status" value="1"/>
</dbReference>
<accession>A0A1G2R5C4</accession>
<evidence type="ECO:0000256" key="3">
    <source>
        <dbReference type="HAMAP-Rule" id="MF_00360"/>
    </source>
</evidence>
<keyword evidence="3" id="KW-0689">Ribosomal protein</keyword>
<dbReference type="GO" id="GO:0019843">
    <property type="term" value="F:rRNA binding"/>
    <property type="evidence" value="ECO:0007669"/>
    <property type="project" value="UniProtKB-UniRule"/>
</dbReference>
<dbReference type="InterPro" id="IPR000529">
    <property type="entry name" value="Ribosomal_bS6"/>
</dbReference>
<evidence type="ECO:0000256" key="2">
    <source>
        <dbReference type="ARBA" id="ARBA00035294"/>
    </source>
</evidence>
<dbReference type="SUPFAM" id="SSF54995">
    <property type="entry name" value="Ribosomal protein S6"/>
    <property type="match status" value="1"/>
</dbReference>
<dbReference type="GO" id="GO:0005840">
    <property type="term" value="C:ribosome"/>
    <property type="evidence" value="ECO:0007669"/>
    <property type="project" value="UniProtKB-KW"/>
</dbReference>
<dbReference type="GO" id="GO:1990904">
    <property type="term" value="C:ribonucleoprotein complex"/>
    <property type="evidence" value="ECO:0007669"/>
    <property type="project" value="UniProtKB-KW"/>
</dbReference>
<dbReference type="Proteomes" id="UP000178092">
    <property type="component" value="Unassembled WGS sequence"/>
</dbReference>
<organism evidence="5 6">
    <name type="scientific">Candidatus Wildermuthbacteria bacterium RIFCSPHIGHO2_02_FULL_45_25</name>
    <dbReference type="NCBI Taxonomy" id="1802450"/>
    <lineage>
        <taxon>Bacteria</taxon>
        <taxon>Candidatus Wildermuthiibacteriota</taxon>
    </lineage>
</organism>
<gene>
    <name evidence="3" type="primary">rpsF</name>
    <name evidence="5" type="ORF">A3C04_00875</name>
</gene>
<dbReference type="InterPro" id="IPR035980">
    <property type="entry name" value="Ribosomal_bS6_sf"/>
</dbReference>
<dbReference type="InterPro" id="IPR020814">
    <property type="entry name" value="Ribosomal_S6_plastid/chlpt"/>
</dbReference>
<reference evidence="5 6" key="1">
    <citation type="journal article" date="2016" name="Nat. Commun.">
        <title>Thousands of microbial genomes shed light on interconnected biogeochemical processes in an aquifer system.</title>
        <authorList>
            <person name="Anantharaman K."/>
            <person name="Brown C.T."/>
            <person name="Hug L.A."/>
            <person name="Sharon I."/>
            <person name="Castelle C.J."/>
            <person name="Probst A.J."/>
            <person name="Thomas B.C."/>
            <person name="Singh A."/>
            <person name="Wilkins M.J."/>
            <person name="Karaoz U."/>
            <person name="Brodie E.L."/>
            <person name="Williams K.H."/>
            <person name="Hubbard S.S."/>
            <person name="Banfield J.F."/>
        </authorList>
    </citation>
    <scope>NUCLEOTIDE SEQUENCE [LARGE SCALE GENOMIC DNA]</scope>
</reference>
<dbReference type="GO" id="GO:0003735">
    <property type="term" value="F:structural constituent of ribosome"/>
    <property type="evidence" value="ECO:0007669"/>
    <property type="project" value="InterPro"/>
</dbReference>
<keyword evidence="3" id="KW-0694">RNA-binding</keyword>
<comment type="similarity">
    <text evidence="1 3">Belongs to the bacterial ribosomal protein bS6 family.</text>
</comment>
<dbReference type="Pfam" id="PF01250">
    <property type="entry name" value="Ribosomal_S6"/>
    <property type="match status" value="1"/>
</dbReference>
<protein>
    <recommendedName>
        <fullName evidence="2 3">Small ribosomal subunit protein bS6</fullName>
    </recommendedName>
</protein>
<dbReference type="InterPro" id="IPR014717">
    <property type="entry name" value="Transl_elong_EF1B/ribsomal_bS6"/>
</dbReference>
<dbReference type="AlphaFoldDB" id="A0A1G2R5C4"/>
<dbReference type="HAMAP" id="MF_00360">
    <property type="entry name" value="Ribosomal_bS6"/>
    <property type="match status" value="1"/>
</dbReference>
<evidence type="ECO:0000256" key="1">
    <source>
        <dbReference type="ARBA" id="ARBA00009512"/>
    </source>
</evidence>
<feature type="compositionally biased region" description="Basic and acidic residues" evidence="4">
    <location>
        <begin position="129"/>
        <end position="140"/>
    </location>
</feature>
<proteinExistence type="inferred from homology"/>
<evidence type="ECO:0000313" key="5">
    <source>
        <dbReference type="EMBL" id="OHA67462.1"/>
    </source>
</evidence>
<feature type="region of interest" description="Disordered" evidence="4">
    <location>
        <begin position="103"/>
        <end position="140"/>
    </location>
</feature>
<evidence type="ECO:0000313" key="6">
    <source>
        <dbReference type="Proteomes" id="UP000178092"/>
    </source>
</evidence>
<comment type="caution">
    <text evidence="5">The sequence shown here is derived from an EMBL/GenBank/DDBJ whole genome shotgun (WGS) entry which is preliminary data.</text>
</comment>
<name>A0A1G2R5C4_9BACT</name>
<evidence type="ECO:0000256" key="4">
    <source>
        <dbReference type="SAM" id="MobiDB-lite"/>
    </source>
</evidence>
<sequence>MRNYDLTLILAPQLRQEEANDSVQKFVSFAQDQGAILGDQKFLGKKPLLGKIGRNTEGYVAISEFSISPEKIEGIAKYIKEHADILRSLLMIKPKQKVARRVQSLGKGKKSRLKTDTSEETSQVAEGAVETKETASTEEIDKKLEELLGTSVEQAQEKPVQ</sequence>
<keyword evidence="3" id="KW-0687">Ribonucleoprotein</keyword>
<dbReference type="GO" id="GO:0006412">
    <property type="term" value="P:translation"/>
    <property type="evidence" value="ECO:0007669"/>
    <property type="project" value="UniProtKB-UniRule"/>
</dbReference>